<dbReference type="GO" id="GO:0004518">
    <property type="term" value="F:nuclease activity"/>
    <property type="evidence" value="ECO:0007669"/>
    <property type="project" value="UniProtKB-KW"/>
</dbReference>
<dbReference type="Gene3D" id="3.40.50.1010">
    <property type="entry name" value="5'-nuclease"/>
    <property type="match status" value="1"/>
</dbReference>
<name>A0A4R5CU34_9ACTN</name>
<dbReference type="EMBL" id="SMKZ01000042">
    <property type="protein sequence ID" value="TDE01335.1"/>
    <property type="molecule type" value="Genomic_DNA"/>
</dbReference>
<sequence>MLAGDERLSRGVRQVIENASYEDGADVCAISLWEVSMLAEMGRLPLFRDVGTWVDLVATHPALNIVPLAPEIAVASTRLPGELHRDPADRMIVATACTVNATLVTADRALLEYGAQGHVRVLAAA</sequence>
<dbReference type="InterPro" id="IPR029060">
    <property type="entry name" value="PIN-like_dom_sf"/>
</dbReference>
<proteinExistence type="predicted"/>
<evidence type="ECO:0000256" key="1">
    <source>
        <dbReference type="ARBA" id="ARBA00022722"/>
    </source>
</evidence>
<keyword evidence="4" id="KW-0460">Magnesium</keyword>
<evidence type="ECO:0000256" key="3">
    <source>
        <dbReference type="ARBA" id="ARBA00022801"/>
    </source>
</evidence>
<protein>
    <submittedName>
        <fullName evidence="6">Type II toxin-antitoxin system VapC family toxin</fullName>
    </submittedName>
</protein>
<dbReference type="InterPro" id="IPR041705">
    <property type="entry name" value="PIN_Sll0205"/>
</dbReference>
<evidence type="ECO:0000256" key="4">
    <source>
        <dbReference type="ARBA" id="ARBA00022842"/>
    </source>
</evidence>
<dbReference type="InterPro" id="IPR002716">
    <property type="entry name" value="PIN_dom"/>
</dbReference>
<dbReference type="GO" id="GO:0046872">
    <property type="term" value="F:metal ion binding"/>
    <property type="evidence" value="ECO:0007669"/>
    <property type="project" value="UniProtKB-KW"/>
</dbReference>
<dbReference type="Pfam" id="PF01850">
    <property type="entry name" value="PIN"/>
    <property type="match status" value="1"/>
</dbReference>
<dbReference type="GO" id="GO:0016787">
    <property type="term" value="F:hydrolase activity"/>
    <property type="evidence" value="ECO:0007669"/>
    <property type="project" value="UniProtKB-KW"/>
</dbReference>
<gene>
    <name evidence="6" type="ORF">E1269_23440</name>
</gene>
<dbReference type="Proteomes" id="UP000294739">
    <property type="component" value="Unassembled WGS sequence"/>
</dbReference>
<dbReference type="InParanoid" id="A0A4R5CU34"/>
<dbReference type="AlphaFoldDB" id="A0A4R5CU34"/>
<keyword evidence="3" id="KW-0378">Hydrolase</keyword>
<dbReference type="InterPro" id="IPR052919">
    <property type="entry name" value="TA_system_RNase"/>
</dbReference>
<keyword evidence="7" id="KW-1185">Reference proteome</keyword>
<evidence type="ECO:0000259" key="5">
    <source>
        <dbReference type="Pfam" id="PF01850"/>
    </source>
</evidence>
<dbReference type="SUPFAM" id="SSF88723">
    <property type="entry name" value="PIN domain-like"/>
    <property type="match status" value="1"/>
</dbReference>
<dbReference type="PANTHER" id="PTHR36173">
    <property type="entry name" value="RIBONUCLEASE VAPC16-RELATED"/>
    <property type="match status" value="1"/>
</dbReference>
<evidence type="ECO:0000313" key="6">
    <source>
        <dbReference type="EMBL" id="TDE01335.1"/>
    </source>
</evidence>
<keyword evidence="2" id="KW-0479">Metal-binding</keyword>
<evidence type="ECO:0000313" key="7">
    <source>
        <dbReference type="Proteomes" id="UP000294739"/>
    </source>
</evidence>
<feature type="domain" description="PIN" evidence="5">
    <location>
        <begin position="4"/>
        <end position="113"/>
    </location>
</feature>
<dbReference type="OrthoDB" id="9798990at2"/>
<keyword evidence="1" id="KW-0540">Nuclease</keyword>
<organism evidence="6 7">
    <name type="scientific">Jiangella asiatica</name>
    <dbReference type="NCBI Taxonomy" id="2530372"/>
    <lineage>
        <taxon>Bacteria</taxon>
        <taxon>Bacillati</taxon>
        <taxon>Actinomycetota</taxon>
        <taxon>Actinomycetes</taxon>
        <taxon>Jiangellales</taxon>
        <taxon>Jiangellaceae</taxon>
        <taxon>Jiangella</taxon>
    </lineage>
</organism>
<comment type="caution">
    <text evidence="6">The sequence shown here is derived from an EMBL/GenBank/DDBJ whole genome shotgun (WGS) entry which is preliminary data.</text>
</comment>
<accession>A0A4R5CU34</accession>
<dbReference type="PANTHER" id="PTHR36173:SF1">
    <property type="entry name" value="RIBONUCLEASE VAPC22"/>
    <property type="match status" value="1"/>
</dbReference>
<dbReference type="CDD" id="cd09872">
    <property type="entry name" value="PIN_Sll0205-like"/>
    <property type="match status" value="1"/>
</dbReference>
<reference evidence="6 7" key="1">
    <citation type="submission" date="2019-03" db="EMBL/GenBank/DDBJ databases">
        <title>Draft genome sequences of novel Actinobacteria.</title>
        <authorList>
            <person name="Sahin N."/>
            <person name="Ay H."/>
            <person name="Saygin H."/>
        </authorList>
    </citation>
    <scope>NUCLEOTIDE SEQUENCE [LARGE SCALE GENOMIC DNA]</scope>
    <source>
        <strain evidence="6 7">5K138</strain>
    </source>
</reference>
<evidence type="ECO:0000256" key="2">
    <source>
        <dbReference type="ARBA" id="ARBA00022723"/>
    </source>
</evidence>